<dbReference type="Pfam" id="PF00108">
    <property type="entry name" value="Thiolase_N"/>
    <property type="match status" value="1"/>
</dbReference>
<organism evidence="13 14">
    <name type="scientific">Fodinibius sediminis</name>
    <dbReference type="NCBI Taxonomy" id="1214077"/>
    <lineage>
        <taxon>Bacteria</taxon>
        <taxon>Pseudomonadati</taxon>
        <taxon>Balneolota</taxon>
        <taxon>Balneolia</taxon>
        <taxon>Balneolales</taxon>
        <taxon>Balneolaceae</taxon>
        <taxon>Fodinibius</taxon>
    </lineage>
</organism>
<dbReference type="InterPro" id="IPR020616">
    <property type="entry name" value="Thiolase_N"/>
</dbReference>
<dbReference type="AlphaFoldDB" id="A0A521AAD5"/>
<feature type="domain" description="Thiolase N-terminal" evidence="11">
    <location>
        <begin position="36"/>
        <end position="307"/>
    </location>
</feature>
<keyword evidence="7" id="KW-0443">Lipid metabolism</keyword>
<protein>
    <recommendedName>
        <fullName evidence="9">acetyl-CoA C-acyltransferase</fullName>
        <ecNumber evidence="9">2.3.1.16</ecNumber>
    </recommendedName>
</protein>
<keyword evidence="6" id="KW-0442">Lipid degradation</keyword>
<name>A0A521AAD5_9BACT</name>
<dbReference type="PROSITE" id="PS00099">
    <property type="entry name" value="THIOLASE_3"/>
    <property type="match status" value="1"/>
</dbReference>
<dbReference type="NCBIfam" id="TIGR01930">
    <property type="entry name" value="AcCoA-C-Actrans"/>
    <property type="match status" value="1"/>
</dbReference>
<accession>A0A521AAD5</accession>
<dbReference type="GO" id="GO:0006635">
    <property type="term" value="P:fatty acid beta-oxidation"/>
    <property type="evidence" value="ECO:0007669"/>
    <property type="project" value="TreeGrafter"/>
</dbReference>
<feature type="domain" description="Thiolase C-terminal" evidence="12">
    <location>
        <begin position="317"/>
        <end position="455"/>
    </location>
</feature>
<proteinExistence type="inferred from homology"/>
<gene>
    <name evidence="13" type="ORF">SAMN06265218_1013</name>
</gene>
<dbReference type="PANTHER" id="PTHR18919">
    <property type="entry name" value="ACETYL-COA C-ACYLTRANSFERASE"/>
    <property type="match status" value="1"/>
</dbReference>
<keyword evidence="14" id="KW-1185">Reference proteome</keyword>
<dbReference type="InterPro" id="IPR020615">
    <property type="entry name" value="Thiolase_acyl_enz_int_AS"/>
</dbReference>
<evidence type="ECO:0000313" key="13">
    <source>
        <dbReference type="EMBL" id="SMO31753.1"/>
    </source>
</evidence>
<dbReference type="InterPro" id="IPR016039">
    <property type="entry name" value="Thiolase-like"/>
</dbReference>
<dbReference type="Pfam" id="PF02803">
    <property type="entry name" value="Thiolase_C"/>
    <property type="match status" value="1"/>
</dbReference>
<reference evidence="13 14" key="1">
    <citation type="submission" date="2017-05" db="EMBL/GenBank/DDBJ databases">
        <authorList>
            <person name="Varghese N."/>
            <person name="Submissions S."/>
        </authorList>
    </citation>
    <scope>NUCLEOTIDE SEQUENCE [LARGE SCALE GENOMIC DNA]</scope>
    <source>
        <strain evidence="13 14">DSM 21194</strain>
    </source>
</reference>
<dbReference type="InterPro" id="IPR020617">
    <property type="entry name" value="Thiolase_C"/>
</dbReference>
<evidence type="ECO:0000259" key="12">
    <source>
        <dbReference type="Pfam" id="PF02803"/>
    </source>
</evidence>
<keyword evidence="8 10" id="KW-0012">Acyltransferase</keyword>
<dbReference type="PROSITE" id="PS00737">
    <property type="entry name" value="THIOLASE_2"/>
    <property type="match status" value="1"/>
</dbReference>
<dbReference type="CDD" id="cd00751">
    <property type="entry name" value="thiolase"/>
    <property type="match status" value="1"/>
</dbReference>
<dbReference type="SUPFAM" id="SSF53901">
    <property type="entry name" value="Thiolase-like"/>
    <property type="match status" value="2"/>
</dbReference>
<dbReference type="InterPro" id="IPR020613">
    <property type="entry name" value="Thiolase_CS"/>
</dbReference>
<dbReference type="FunFam" id="3.40.47.10:FF:000011">
    <property type="entry name" value="3-ketoacyl-CoA thiolase"/>
    <property type="match status" value="1"/>
</dbReference>
<keyword evidence="5" id="KW-0276">Fatty acid metabolism</keyword>
<evidence type="ECO:0000256" key="1">
    <source>
        <dbReference type="ARBA" id="ARBA00005005"/>
    </source>
</evidence>
<dbReference type="Proteomes" id="UP000317593">
    <property type="component" value="Unassembled WGS sequence"/>
</dbReference>
<evidence type="ECO:0000256" key="5">
    <source>
        <dbReference type="ARBA" id="ARBA00022832"/>
    </source>
</evidence>
<keyword evidence="3" id="KW-0963">Cytoplasm</keyword>
<dbReference type="GO" id="GO:0003985">
    <property type="term" value="F:acetyl-CoA C-acetyltransferase activity"/>
    <property type="evidence" value="ECO:0007669"/>
    <property type="project" value="TreeGrafter"/>
</dbReference>
<evidence type="ECO:0000256" key="3">
    <source>
        <dbReference type="ARBA" id="ARBA00022490"/>
    </source>
</evidence>
<dbReference type="EMBL" id="FXTH01000001">
    <property type="protein sequence ID" value="SMO31753.1"/>
    <property type="molecule type" value="Genomic_DNA"/>
</dbReference>
<evidence type="ECO:0000259" key="11">
    <source>
        <dbReference type="Pfam" id="PF00108"/>
    </source>
</evidence>
<dbReference type="PROSITE" id="PS00098">
    <property type="entry name" value="THIOLASE_1"/>
    <property type="match status" value="1"/>
</dbReference>
<evidence type="ECO:0000313" key="14">
    <source>
        <dbReference type="Proteomes" id="UP000317593"/>
    </source>
</evidence>
<dbReference type="InterPro" id="IPR002155">
    <property type="entry name" value="Thiolase"/>
</dbReference>
<evidence type="ECO:0000256" key="2">
    <source>
        <dbReference type="ARBA" id="ARBA00010982"/>
    </source>
</evidence>
<sequence>MIYAYLSTILAVQKTLHLQGEIMANNSITPYPFEAVIVDGGRIPFQRSGTGYKKLMAYDLGRMAIEGLIGRSALHESDIDQIIMGCVIQDVNTSNIARESALGAGLPNSIPAHTVTQACISSNQAISSAVNLIRTGQAKVVLAGGTETMSDIPIRFRRKFRRKLLDAQKYKSLSDWLSFFKGLRPSDLLPEVPAISEFSTGETMGESCDRMAAHFGISRKAQDKYSLRSHQLAAKATREGLLAPELLPAAVPPDFDTFVQDNGFREDTSMEKLAELPPAFIKPHGTITAGNSSFLTDGASASLIVEETKAHELGLVPKAYLREYTFVAQDPEDELLLGPAYATPQVLDRMGLSLSDIDVFEFHEAFAGQILTVLKALDSDAFARKKLDRSRKVGEIPMDKFNCWGGSLSLGHPFGATGARLVTTAANRLHHEDGQIALVAACAAGGQGHAMIIERYDG</sequence>
<keyword evidence="4 10" id="KW-0808">Transferase</keyword>
<dbReference type="Gene3D" id="3.40.47.10">
    <property type="match status" value="1"/>
</dbReference>
<evidence type="ECO:0000256" key="8">
    <source>
        <dbReference type="ARBA" id="ARBA00023315"/>
    </source>
</evidence>
<evidence type="ECO:0000256" key="10">
    <source>
        <dbReference type="RuleBase" id="RU003557"/>
    </source>
</evidence>
<evidence type="ECO:0000256" key="4">
    <source>
        <dbReference type="ARBA" id="ARBA00022679"/>
    </source>
</evidence>
<dbReference type="EC" id="2.3.1.16" evidence="9"/>
<comment type="similarity">
    <text evidence="2 10">Belongs to the thiolase-like superfamily. Thiolase family.</text>
</comment>
<dbReference type="InterPro" id="IPR020610">
    <property type="entry name" value="Thiolase_AS"/>
</dbReference>
<dbReference type="PANTHER" id="PTHR18919:SF153">
    <property type="entry name" value="TRIFUNCTIONAL ENZYME SUBUNIT BETA, MITOCHONDRIAL"/>
    <property type="match status" value="1"/>
</dbReference>
<evidence type="ECO:0000256" key="6">
    <source>
        <dbReference type="ARBA" id="ARBA00022963"/>
    </source>
</evidence>
<comment type="pathway">
    <text evidence="1">Lipid metabolism; fatty acid beta-oxidation.</text>
</comment>
<evidence type="ECO:0000256" key="7">
    <source>
        <dbReference type="ARBA" id="ARBA00023098"/>
    </source>
</evidence>
<evidence type="ECO:0000256" key="9">
    <source>
        <dbReference type="ARBA" id="ARBA00024073"/>
    </source>
</evidence>